<feature type="region of interest" description="Disordered" evidence="14">
    <location>
        <begin position="760"/>
        <end position="878"/>
    </location>
</feature>
<dbReference type="Gene3D" id="1.10.3810.10">
    <property type="entry name" value="Biosynthetic peptidoglycan transglycosylase-like"/>
    <property type="match status" value="1"/>
</dbReference>
<dbReference type="InterPro" id="IPR012338">
    <property type="entry name" value="Beta-lactam/transpept-like"/>
</dbReference>
<feature type="domain" description="Fibronectin type-III" evidence="16">
    <location>
        <begin position="685"/>
        <end position="778"/>
    </location>
</feature>
<dbReference type="NCBIfam" id="TIGR02074">
    <property type="entry name" value="PBP_1a_fam"/>
    <property type="match status" value="1"/>
</dbReference>
<keyword evidence="15" id="KW-0812">Transmembrane</keyword>
<keyword evidence="9" id="KW-0573">Peptidoglycan synthesis</keyword>
<feature type="transmembrane region" description="Helical" evidence="15">
    <location>
        <begin position="30"/>
        <end position="53"/>
    </location>
</feature>
<evidence type="ECO:0000256" key="10">
    <source>
        <dbReference type="ARBA" id="ARBA00023268"/>
    </source>
</evidence>
<keyword evidence="3" id="KW-0121">Carboxypeptidase</keyword>
<comment type="catalytic activity">
    <reaction evidence="12">
        <text>Preferential cleavage: (Ac)2-L-Lys-D-Ala-|-D-Ala. Also transpeptidation of peptidyl-alanyl moieties that are N-acyl substituents of D-alanine.</text>
        <dbReference type="EC" id="3.4.16.4"/>
    </reaction>
</comment>
<dbReference type="GO" id="GO:0006508">
    <property type="term" value="P:proteolysis"/>
    <property type="evidence" value="ECO:0007669"/>
    <property type="project" value="UniProtKB-KW"/>
</dbReference>
<keyword evidence="11" id="KW-0961">Cell wall biogenesis/degradation</keyword>
<keyword evidence="7" id="KW-0378">Hydrolase</keyword>
<evidence type="ECO:0000256" key="5">
    <source>
        <dbReference type="ARBA" id="ARBA00022676"/>
    </source>
</evidence>
<evidence type="ECO:0000256" key="7">
    <source>
        <dbReference type="ARBA" id="ARBA00022801"/>
    </source>
</evidence>
<dbReference type="GO" id="GO:0009002">
    <property type="term" value="F:serine-type D-Ala-D-Ala carboxypeptidase activity"/>
    <property type="evidence" value="ECO:0007669"/>
    <property type="project" value="UniProtKB-EC"/>
</dbReference>
<dbReference type="GO" id="GO:0008955">
    <property type="term" value="F:peptidoglycan glycosyltransferase activity"/>
    <property type="evidence" value="ECO:0007669"/>
    <property type="project" value="UniProtKB-EC"/>
</dbReference>
<dbReference type="InterPro" id="IPR050396">
    <property type="entry name" value="Glycosyltr_51/Transpeptidase"/>
</dbReference>
<dbReference type="AlphaFoldDB" id="A0A0A2TG06"/>
<dbReference type="GO" id="GO:0008658">
    <property type="term" value="F:penicillin binding"/>
    <property type="evidence" value="ECO:0007669"/>
    <property type="project" value="InterPro"/>
</dbReference>
<evidence type="ECO:0000256" key="1">
    <source>
        <dbReference type="ARBA" id="ARBA00007090"/>
    </source>
</evidence>
<evidence type="ECO:0000256" key="9">
    <source>
        <dbReference type="ARBA" id="ARBA00022984"/>
    </source>
</evidence>
<evidence type="ECO:0000256" key="11">
    <source>
        <dbReference type="ARBA" id="ARBA00023316"/>
    </source>
</evidence>
<dbReference type="RefSeq" id="WP_036818609.1">
    <property type="nucleotide sequence ID" value="NZ_AVBF01000019.1"/>
</dbReference>
<feature type="compositionally biased region" description="Low complexity" evidence="14">
    <location>
        <begin position="817"/>
        <end position="834"/>
    </location>
</feature>
<accession>A0A0A2TG06</accession>
<feature type="region of interest" description="Disordered" evidence="14">
    <location>
        <begin position="1"/>
        <end position="24"/>
    </location>
</feature>
<dbReference type="eggNOG" id="COG0744">
    <property type="taxonomic scope" value="Bacteria"/>
</dbReference>
<dbReference type="SUPFAM" id="SSF56601">
    <property type="entry name" value="beta-lactamase/transpeptidase-like"/>
    <property type="match status" value="1"/>
</dbReference>
<sequence>MADNSQSRTARKNQQKQTKKQNKKPMVRRVLMTILLVGIIGAIGVGGLFAYYVSGAPSLNEEKLSNPLSAKIYDKDGELFADLGSQKRTKISYEEIPQVLEDAVIATEDARFREHIGIDFRRILAAVYANITEGFGSQGASTITQQVVKNAFLSPEKSIERKVQEQWLAIRMEQQYSKDQILTMYLNTIYYGNNAYGVSKAAEIYFNKELDELTLPEAALLAGLPQRPVGYDPFEAPELAQERKNVVLDLMVEHNKINKEKAEEAQNVKVTSMIEQGNPDTNIPYDAFLEKVINEVQQKMEGADIYKDGLKVYTTLDQNAQQKVEELLGPNSPIPFPDDKFQTGLTVLDTKSGAIRAIGGGRNKENLNDSWNYAIQGDGRQPGSTFKPIVDYGPAIEFNKWSTYHQLNDEPYQFQTGDNNDVNNWDNRYMGWMTMREALARSRNVPAAKTLMEVGIDQSQSFAEGLGISFQNDPMYESNAIGGATHVTPLELASAYSAFGNEGVHNEPYSVRKVEFQGDRNPVEFETKSQVAMKDYTAYMITDMLKDVVSSPMGTGQAANVSGLPLAGKTGTTNTESGGTRDSWFTGYTTNYTISVWSGYKDGAIKQGKDIPQQIFKQVMSHVSQGVETADFKQPSSVVRVGVEAGTNPAKLPSEFTPSSQINYELFVKGTEPSKTSNQYDKLDPVQGLTSQYDEEKGTLTLSWSYNQDEGKPVVFTVNGGAQGEEKQTIVPNTKDTKAEISNLEKGKTYTFDVIAISETNSDNKSDPASVQVQIPEEQDPDDILDGVGEDEDEEDNQNNNDENNGEDNENNEDQEGNNNNDNQNNDSDNNDSSSNDDNDTDNQNNNQNDDSSNDSTNQEDQNDTNNDDETNQTEDSN</sequence>
<dbReference type="Gene3D" id="3.40.710.10">
    <property type="entry name" value="DD-peptidase/beta-lactamase superfamily"/>
    <property type="match status" value="1"/>
</dbReference>
<dbReference type="InterPro" id="IPR023346">
    <property type="entry name" value="Lysozyme-like_dom_sf"/>
</dbReference>
<dbReference type="Proteomes" id="UP000030147">
    <property type="component" value="Unassembled WGS sequence"/>
</dbReference>
<dbReference type="GO" id="GO:0071555">
    <property type="term" value="P:cell wall organization"/>
    <property type="evidence" value="ECO:0007669"/>
    <property type="project" value="UniProtKB-KW"/>
</dbReference>
<keyword evidence="4" id="KW-0645">Protease</keyword>
<dbReference type="InterPro" id="IPR036950">
    <property type="entry name" value="PBP_transglycosylase"/>
</dbReference>
<comment type="similarity">
    <text evidence="1">In the C-terminal section; belongs to the transpeptidase family.</text>
</comment>
<evidence type="ECO:0000256" key="12">
    <source>
        <dbReference type="ARBA" id="ARBA00034000"/>
    </source>
</evidence>
<dbReference type="PANTHER" id="PTHR32282:SF29">
    <property type="entry name" value="PENICILLIN-BINDING PROTEIN 1A"/>
    <property type="match status" value="1"/>
</dbReference>
<dbReference type="GO" id="GO:0009252">
    <property type="term" value="P:peptidoglycan biosynthetic process"/>
    <property type="evidence" value="ECO:0007669"/>
    <property type="project" value="UniProtKB-KW"/>
</dbReference>
<evidence type="ECO:0000256" key="2">
    <source>
        <dbReference type="ARBA" id="ARBA00007739"/>
    </source>
</evidence>
<dbReference type="CDD" id="cd00063">
    <property type="entry name" value="FN3"/>
    <property type="match status" value="1"/>
</dbReference>
<dbReference type="Pfam" id="PF00905">
    <property type="entry name" value="Transpeptidase"/>
    <property type="match status" value="1"/>
</dbReference>
<comment type="caution">
    <text evidence="17">The sequence shown here is derived from an EMBL/GenBank/DDBJ whole genome shotgun (WGS) entry which is preliminary data.</text>
</comment>
<evidence type="ECO:0000256" key="6">
    <source>
        <dbReference type="ARBA" id="ARBA00022679"/>
    </source>
</evidence>
<dbReference type="Pfam" id="PF00912">
    <property type="entry name" value="Transgly"/>
    <property type="match status" value="1"/>
</dbReference>
<feature type="compositionally biased region" description="Acidic residues" evidence="14">
    <location>
        <begin position="804"/>
        <end position="816"/>
    </location>
</feature>
<proteinExistence type="inferred from homology"/>
<dbReference type="FunFam" id="1.10.3810.10:FF:000001">
    <property type="entry name" value="Penicillin-binding protein 1A"/>
    <property type="match status" value="1"/>
</dbReference>
<feature type="compositionally biased region" description="Polar residues" evidence="14">
    <location>
        <begin position="760"/>
        <end position="773"/>
    </location>
</feature>
<gene>
    <name evidence="17" type="ORF">N782_07985</name>
</gene>
<keyword evidence="10" id="KW-0511">Multifunctional enzyme</keyword>
<evidence type="ECO:0000256" key="15">
    <source>
        <dbReference type="SAM" id="Phobius"/>
    </source>
</evidence>
<dbReference type="InterPro" id="IPR001460">
    <property type="entry name" value="PCN-bd_Tpept"/>
</dbReference>
<dbReference type="PANTHER" id="PTHR32282">
    <property type="entry name" value="BINDING PROTEIN TRANSPEPTIDASE, PUTATIVE-RELATED"/>
    <property type="match status" value="1"/>
</dbReference>
<comment type="similarity">
    <text evidence="2">In the N-terminal section; belongs to the glycosyltransferase 51 family.</text>
</comment>
<dbReference type="Gene3D" id="2.60.40.10">
    <property type="entry name" value="Immunoglobulins"/>
    <property type="match status" value="1"/>
</dbReference>
<evidence type="ECO:0000259" key="16">
    <source>
        <dbReference type="PROSITE" id="PS50853"/>
    </source>
</evidence>
<evidence type="ECO:0000256" key="13">
    <source>
        <dbReference type="ARBA" id="ARBA00049902"/>
    </source>
</evidence>
<feature type="compositionally biased region" description="Basic residues" evidence="14">
    <location>
        <begin position="9"/>
        <end position="24"/>
    </location>
</feature>
<keyword evidence="15" id="KW-0472">Membrane</keyword>
<protein>
    <submittedName>
        <fullName evidence="17">Penicillin-binding protein</fullName>
    </submittedName>
</protein>
<evidence type="ECO:0000256" key="4">
    <source>
        <dbReference type="ARBA" id="ARBA00022670"/>
    </source>
</evidence>
<reference evidence="17 18" key="1">
    <citation type="journal article" date="2015" name="Stand. Genomic Sci.">
        <title>High quality draft genome sequence of the moderately halophilic bacterium Pontibacillus yanchengensis Y32(T) and comparison among Pontibacillus genomes.</title>
        <authorList>
            <person name="Huang J."/>
            <person name="Qiao Z.X."/>
            <person name="Tang J.W."/>
            <person name="Wang G."/>
        </authorList>
    </citation>
    <scope>NUCLEOTIDE SEQUENCE [LARGE SCALE GENOMIC DNA]</scope>
    <source>
        <strain evidence="17 18">Y32</strain>
    </source>
</reference>
<keyword evidence="5" id="KW-0328">Glycosyltransferase</keyword>
<feature type="compositionally biased region" description="Acidic residues" evidence="14">
    <location>
        <begin position="861"/>
        <end position="878"/>
    </location>
</feature>
<evidence type="ECO:0000256" key="8">
    <source>
        <dbReference type="ARBA" id="ARBA00022960"/>
    </source>
</evidence>
<dbReference type="InterPro" id="IPR013783">
    <property type="entry name" value="Ig-like_fold"/>
</dbReference>
<dbReference type="EMBL" id="AVBF01000019">
    <property type="protein sequence ID" value="KGP73041.1"/>
    <property type="molecule type" value="Genomic_DNA"/>
</dbReference>
<keyword evidence="8" id="KW-0133">Cell shape</keyword>
<feature type="compositionally biased region" description="Acidic residues" evidence="14">
    <location>
        <begin position="777"/>
        <end position="797"/>
    </location>
</feature>
<evidence type="ECO:0000256" key="14">
    <source>
        <dbReference type="SAM" id="MobiDB-lite"/>
    </source>
</evidence>
<keyword evidence="18" id="KW-1185">Reference proteome</keyword>
<dbReference type="GO" id="GO:0008360">
    <property type="term" value="P:regulation of cell shape"/>
    <property type="evidence" value="ECO:0007669"/>
    <property type="project" value="UniProtKB-KW"/>
</dbReference>
<feature type="compositionally biased region" description="Low complexity" evidence="14">
    <location>
        <begin position="842"/>
        <end position="860"/>
    </location>
</feature>
<comment type="catalytic activity">
    <reaction evidence="13">
        <text>[GlcNAc-(1-&gt;4)-Mur2Ac(oyl-L-Ala-gamma-D-Glu-L-Lys-D-Ala-D-Ala)](n)-di-trans,octa-cis-undecaprenyl diphosphate + beta-D-GlcNAc-(1-&gt;4)-Mur2Ac(oyl-L-Ala-gamma-D-Glu-L-Lys-D-Ala-D-Ala)-di-trans,octa-cis-undecaprenyl diphosphate = [GlcNAc-(1-&gt;4)-Mur2Ac(oyl-L-Ala-gamma-D-Glu-L-Lys-D-Ala-D-Ala)](n+1)-di-trans,octa-cis-undecaprenyl diphosphate + di-trans,octa-cis-undecaprenyl diphosphate + H(+)</text>
        <dbReference type="Rhea" id="RHEA:23708"/>
        <dbReference type="Rhea" id="RHEA-COMP:9602"/>
        <dbReference type="Rhea" id="RHEA-COMP:9603"/>
        <dbReference type="ChEBI" id="CHEBI:15378"/>
        <dbReference type="ChEBI" id="CHEBI:58405"/>
        <dbReference type="ChEBI" id="CHEBI:60033"/>
        <dbReference type="ChEBI" id="CHEBI:78435"/>
        <dbReference type="EC" id="2.4.99.28"/>
    </reaction>
</comment>
<dbReference type="InterPro" id="IPR036116">
    <property type="entry name" value="FN3_sf"/>
</dbReference>
<dbReference type="GO" id="GO:0030288">
    <property type="term" value="C:outer membrane-bounded periplasmic space"/>
    <property type="evidence" value="ECO:0007669"/>
    <property type="project" value="TreeGrafter"/>
</dbReference>
<evidence type="ECO:0000313" key="17">
    <source>
        <dbReference type="EMBL" id="KGP73041.1"/>
    </source>
</evidence>
<name>A0A0A2TG06_9BACI</name>
<dbReference type="SUPFAM" id="SSF53955">
    <property type="entry name" value="Lysozyme-like"/>
    <property type="match status" value="1"/>
</dbReference>
<keyword evidence="6" id="KW-0808">Transferase</keyword>
<keyword evidence="15" id="KW-1133">Transmembrane helix</keyword>
<dbReference type="InterPro" id="IPR001264">
    <property type="entry name" value="Glyco_trans_51"/>
</dbReference>
<dbReference type="PROSITE" id="PS50853">
    <property type="entry name" value="FN3"/>
    <property type="match status" value="1"/>
</dbReference>
<dbReference type="STRING" id="1385514.N782_07985"/>
<dbReference type="InterPro" id="IPR003961">
    <property type="entry name" value="FN3_dom"/>
</dbReference>
<evidence type="ECO:0000256" key="3">
    <source>
        <dbReference type="ARBA" id="ARBA00022645"/>
    </source>
</evidence>
<organism evidence="17 18">
    <name type="scientific">Pontibacillus yanchengensis Y32</name>
    <dbReference type="NCBI Taxonomy" id="1385514"/>
    <lineage>
        <taxon>Bacteria</taxon>
        <taxon>Bacillati</taxon>
        <taxon>Bacillota</taxon>
        <taxon>Bacilli</taxon>
        <taxon>Bacillales</taxon>
        <taxon>Bacillaceae</taxon>
        <taxon>Pontibacillus</taxon>
    </lineage>
</organism>
<evidence type="ECO:0000313" key="18">
    <source>
        <dbReference type="Proteomes" id="UP000030147"/>
    </source>
</evidence>
<dbReference type="OrthoDB" id="9766909at2"/>
<dbReference type="SUPFAM" id="SSF49265">
    <property type="entry name" value="Fibronectin type III"/>
    <property type="match status" value="1"/>
</dbReference>
<dbReference type="Pfam" id="PF00041">
    <property type="entry name" value="fn3"/>
    <property type="match status" value="1"/>
</dbReference>